<name>A0ACB8L8S3_CITSI</name>
<keyword evidence="1" id="KW-0548">Nucleotidyltransferase</keyword>
<comment type="caution">
    <text evidence="1">The sequence shown here is derived from an EMBL/GenBank/DDBJ whole genome shotgun (WGS) entry which is preliminary data.</text>
</comment>
<protein>
    <submittedName>
        <fullName evidence="1">Reverse transcriptase domain-containing protein</fullName>
    </submittedName>
</protein>
<evidence type="ECO:0000313" key="1">
    <source>
        <dbReference type="EMBL" id="KAH9769811.1"/>
    </source>
</evidence>
<accession>A0ACB8L8S3</accession>
<dbReference type="EMBL" id="CM039173">
    <property type="protein sequence ID" value="KAH9769811.1"/>
    <property type="molecule type" value="Genomic_DNA"/>
</dbReference>
<keyword evidence="1" id="KW-0695">RNA-directed DNA polymerase</keyword>
<evidence type="ECO:0000313" key="2">
    <source>
        <dbReference type="Proteomes" id="UP000829398"/>
    </source>
</evidence>
<sequence>MPVLYERLSDFCFVCGCIRHQYKECAQYKNQARKETTYGPWLRAITMAEKVRMNRGRERWKNEANKQSNEGQIQTRGEAGTDLQRHQARDSNNDLENEGGLTRSQEEENTGGPRMGEARNPKKSEKCGQKLIKPGGVDIVFQTSGALPTAMRVISWNVRGLGNDRAFRETQKILQIHRPKIMFLCETKMRTGQMQDKGKKLNFDNFFAVSSRGRSGGLALLWKSEIVVDIKSFSQHHIDAVVHSENGSLWRCTGIYGHSETDQKRHTWTLLRRLVGLLSLPWLCFGDFNEILKLDEKTGKNYRSVASINEFREAVHECDLKDSGYNGYPFTWSNRRFGPNLVEERLDRYLCCKTWGSMFHEIAAEHLETWTSDHSPVLMIVEQRGRRKQYSKRTFSRKQIDDLLIDKEIYWRQRSRAVWLREGDKNTKYFHSKATARKRKNKIRGIVDERNKWTEEVDEIERIFCDYFDNMFTSNNPTMHQLESALKGMPCKISSEMNAHLDQPYIEVEITKALSQMHPTKAPAPNGLPTAFFQKHWKSIDKPRKVGDYRPISLCNVIYRIIAKTVANRLKLILNHVISPTQSAFIPNRLITDNIIIGYEWLHKIRLSKGKKHGIVALKLDVSKAYDRVEWKVDHEMYNHTILLGVDKWVFSNLLRQAKINKHIHGIKFGKELSITHLLFADDSLIFVRATKEDCWRLKGVFDCYTNASGQIFNFEKSSMFFSQNTKHELISVIKDTFQLPVVSRHEKYLGLPSMIGRNKTTFFNDIKLRILSKISSWQAKLFSCGGKEILIKAVAQAVPAYAMSVFKLPLGLCEEMQKAIARFWWGNNEDHRPIHWRKWENICQAKSRGGMEFRDLSSFNQALVAKQGWRIIQEPNSLTAVSELINEKHEWNEELIQQHFLRVDVEQITKIPLPRQPNPDQVVWHYDKKGEYSSIWHSRNLLIFKSKREDSQSSVAAAEAVVQAYRRIQMPLMQEGSRHEDVVQKRWKPPPAGWFKANVDAAVKTDQQRTGLGIVIRNPEGKVVAAAVKTTTFLDKVDYAEAEAIQFGLEITEHAGCIPVIMESDSQEVVSLMSCKKNHKNLDILGCSIGAGSDQKVKACKSAIYSKKL</sequence>
<gene>
    <name evidence="1" type="ORF">KPL71_012147</name>
</gene>
<keyword evidence="1" id="KW-0808">Transferase</keyword>
<dbReference type="Proteomes" id="UP000829398">
    <property type="component" value="Chromosome 4"/>
</dbReference>
<organism evidence="1 2">
    <name type="scientific">Citrus sinensis</name>
    <name type="common">Sweet orange</name>
    <name type="synonym">Citrus aurantium var. sinensis</name>
    <dbReference type="NCBI Taxonomy" id="2711"/>
    <lineage>
        <taxon>Eukaryota</taxon>
        <taxon>Viridiplantae</taxon>
        <taxon>Streptophyta</taxon>
        <taxon>Embryophyta</taxon>
        <taxon>Tracheophyta</taxon>
        <taxon>Spermatophyta</taxon>
        <taxon>Magnoliopsida</taxon>
        <taxon>eudicotyledons</taxon>
        <taxon>Gunneridae</taxon>
        <taxon>Pentapetalae</taxon>
        <taxon>rosids</taxon>
        <taxon>malvids</taxon>
        <taxon>Sapindales</taxon>
        <taxon>Rutaceae</taxon>
        <taxon>Aurantioideae</taxon>
        <taxon>Citrus</taxon>
    </lineage>
</organism>
<proteinExistence type="predicted"/>
<reference evidence="2" key="1">
    <citation type="journal article" date="2023" name="Hortic. Res.">
        <title>A chromosome-level phased genome enabling allele-level studies in sweet orange: a case study on citrus Huanglongbing tolerance.</title>
        <authorList>
            <person name="Wu B."/>
            <person name="Yu Q."/>
            <person name="Deng Z."/>
            <person name="Duan Y."/>
            <person name="Luo F."/>
            <person name="Gmitter F. Jr."/>
        </authorList>
    </citation>
    <scope>NUCLEOTIDE SEQUENCE [LARGE SCALE GENOMIC DNA]</scope>
    <source>
        <strain evidence="2">cv. Valencia</strain>
    </source>
</reference>
<keyword evidence="2" id="KW-1185">Reference proteome</keyword>